<proteinExistence type="predicted"/>
<accession>A0A4Z0D739</accession>
<dbReference type="Pfam" id="PF01522">
    <property type="entry name" value="Polysacc_deac_1"/>
    <property type="match status" value="1"/>
</dbReference>
<evidence type="ECO:0000313" key="3">
    <source>
        <dbReference type="Proteomes" id="UP000298381"/>
    </source>
</evidence>
<dbReference type="Proteomes" id="UP000298381">
    <property type="component" value="Unassembled WGS sequence"/>
</dbReference>
<keyword evidence="3" id="KW-1185">Reference proteome</keyword>
<dbReference type="PANTHER" id="PTHR10587:SF125">
    <property type="entry name" value="POLYSACCHARIDE DEACETYLASE YHEN-RELATED"/>
    <property type="match status" value="1"/>
</dbReference>
<dbReference type="SUPFAM" id="SSF88713">
    <property type="entry name" value="Glycoside hydrolase/deacetylase"/>
    <property type="match status" value="1"/>
</dbReference>
<dbReference type="EMBL" id="SRIB01000004">
    <property type="protein sequence ID" value="TFZ40702.1"/>
    <property type="molecule type" value="Genomic_DNA"/>
</dbReference>
<dbReference type="InterPro" id="IPR050248">
    <property type="entry name" value="Polysacc_deacetylase_ArnD"/>
</dbReference>
<dbReference type="GO" id="GO:0005975">
    <property type="term" value="P:carbohydrate metabolic process"/>
    <property type="evidence" value="ECO:0007669"/>
    <property type="project" value="InterPro"/>
</dbReference>
<dbReference type="RefSeq" id="WP_135270728.1">
    <property type="nucleotide sequence ID" value="NZ_SRIB01000004.1"/>
</dbReference>
<dbReference type="PROSITE" id="PS51677">
    <property type="entry name" value="NODB"/>
    <property type="match status" value="1"/>
</dbReference>
<sequence length="292" mass="33448">MKWVIKVILLIFIILLVILLSGRIINSQNKALAQSIDIEFLLSRYYYDNLVSEEIENEKSKKNYDNAKKKQDILISDYYSKIEEENTKHTNEDIESGKSAYLTFDDGPSKHNTLEILKILDEYDVKATFFVLGVMAENNPETLKLIHENGHSIGNHSYSHKYGCIYKNSENFFADVENCEAVLKNILGEDFHTKLLRFPGGSYGNKKSEIKNQALAKGYNVVDWNALNGDAEKSNPSADYLIKRFKETHKNKKNIIILIHDTDAKENTVKVLPEIIETLMDEGYTIKALDEN</sequence>
<dbReference type="InterPro" id="IPR002509">
    <property type="entry name" value="NODB_dom"/>
</dbReference>
<organism evidence="2 3">
    <name type="scientific">Soehngenia longivitae</name>
    <dbReference type="NCBI Taxonomy" id="2562294"/>
    <lineage>
        <taxon>Bacteria</taxon>
        <taxon>Bacillati</taxon>
        <taxon>Bacillota</taxon>
        <taxon>Tissierellia</taxon>
        <taxon>Tissierellales</taxon>
        <taxon>Tissierellaceae</taxon>
        <taxon>Soehngenia</taxon>
    </lineage>
</organism>
<dbReference type="OrthoDB" id="258610at2"/>
<dbReference type="AlphaFoldDB" id="A0A4Z0D739"/>
<dbReference type="Gene3D" id="3.20.20.370">
    <property type="entry name" value="Glycoside hydrolase/deacetylase"/>
    <property type="match status" value="1"/>
</dbReference>
<comment type="caution">
    <text evidence="2">The sequence shown here is derived from an EMBL/GenBank/DDBJ whole genome shotgun (WGS) entry which is preliminary data.</text>
</comment>
<feature type="domain" description="NodB homology" evidence="1">
    <location>
        <begin position="98"/>
        <end position="287"/>
    </location>
</feature>
<name>A0A4Z0D739_9FIRM</name>
<dbReference type="CDD" id="cd10944">
    <property type="entry name" value="CE4_SmPgdA_like"/>
    <property type="match status" value="1"/>
</dbReference>
<gene>
    <name evidence="2" type="ORF">E4100_03855</name>
</gene>
<protein>
    <submittedName>
        <fullName evidence="2">Polysaccharide deacetylase</fullName>
    </submittedName>
</protein>
<dbReference type="GO" id="GO:0016810">
    <property type="term" value="F:hydrolase activity, acting on carbon-nitrogen (but not peptide) bonds"/>
    <property type="evidence" value="ECO:0007669"/>
    <property type="project" value="InterPro"/>
</dbReference>
<reference evidence="2 3" key="1">
    <citation type="submission" date="2019-03" db="EMBL/GenBank/DDBJ databases">
        <title>Draft genome sequence data and analysis of a Fermenting Bacterium, Soehngenia longevitae strain 1933PT, isolated from petroleum reservoir in Azerbaijan.</title>
        <authorList>
            <person name="Grouzdev D.S."/>
            <person name="Bidzhieva S.K."/>
            <person name="Sokolova D.S."/>
            <person name="Tourova T.P."/>
            <person name="Poltaraus A.B."/>
            <person name="Nazina T.N."/>
        </authorList>
    </citation>
    <scope>NUCLEOTIDE SEQUENCE [LARGE SCALE GENOMIC DNA]</scope>
    <source>
        <strain evidence="2 3">1933P</strain>
    </source>
</reference>
<evidence type="ECO:0000313" key="2">
    <source>
        <dbReference type="EMBL" id="TFZ40702.1"/>
    </source>
</evidence>
<evidence type="ECO:0000259" key="1">
    <source>
        <dbReference type="PROSITE" id="PS51677"/>
    </source>
</evidence>
<dbReference type="InterPro" id="IPR011330">
    <property type="entry name" value="Glyco_hydro/deAcase_b/a-brl"/>
</dbReference>
<dbReference type="PANTHER" id="PTHR10587">
    <property type="entry name" value="GLYCOSYL TRANSFERASE-RELATED"/>
    <property type="match status" value="1"/>
</dbReference>